<accession>I1R4M9</accession>
<dbReference type="EnsemblPlants" id="ORGLA12G0048500.1">
    <property type="protein sequence ID" value="ORGLA12G0048500.1"/>
    <property type="gene ID" value="ORGLA12G0048500"/>
</dbReference>
<organism evidence="2 3">
    <name type="scientific">Oryza glaberrima</name>
    <name type="common">African rice</name>
    <dbReference type="NCBI Taxonomy" id="4538"/>
    <lineage>
        <taxon>Eukaryota</taxon>
        <taxon>Viridiplantae</taxon>
        <taxon>Streptophyta</taxon>
        <taxon>Embryophyta</taxon>
        <taxon>Tracheophyta</taxon>
        <taxon>Spermatophyta</taxon>
        <taxon>Magnoliopsida</taxon>
        <taxon>Liliopsida</taxon>
        <taxon>Poales</taxon>
        <taxon>Poaceae</taxon>
        <taxon>BOP clade</taxon>
        <taxon>Oryzoideae</taxon>
        <taxon>Oryzeae</taxon>
        <taxon>Oryzinae</taxon>
        <taxon>Oryza</taxon>
    </lineage>
</organism>
<dbReference type="HOGENOM" id="CLU_1263267_0_0_1"/>
<dbReference type="AlphaFoldDB" id="I1R4M9"/>
<proteinExistence type="predicted"/>
<dbReference type="Gramene" id="ORGLA12G0048500.1">
    <property type="protein sequence ID" value="ORGLA12G0048500.1"/>
    <property type="gene ID" value="ORGLA12G0048500"/>
</dbReference>
<dbReference type="Proteomes" id="UP000007306">
    <property type="component" value="Chromosome 12"/>
</dbReference>
<reference evidence="2" key="1">
    <citation type="submission" date="2015-06" db="UniProtKB">
        <authorList>
            <consortium name="EnsemblPlants"/>
        </authorList>
    </citation>
    <scope>IDENTIFICATION</scope>
</reference>
<feature type="compositionally biased region" description="Basic residues" evidence="1">
    <location>
        <begin position="28"/>
        <end position="39"/>
    </location>
</feature>
<keyword evidence="3" id="KW-1185">Reference proteome</keyword>
<protein>
    <submittedName>
        <fullName evidence="2">Uncharacterized protein</fullName>
    </submittedName>
</protein>
<feature type="region of interest" description="Disordered" evidence="1">
    <location>
        <begin position="1"/>
        <end position="40"/>
    </location>
</feature>
<reference evidence="2 3" key="2">
    <citation type="submission" date="2018-04" db="EMBL/GenBank/DDBJ databases">
        <title>OglaRS2 (Oryza glaberrima Reference Sequence Version 2).</title>
        <authorList>
            <person name="Zhang J."/>
            <person name="Kudrna D."/>
            <person name="Lee S."/>
            <person name="Talag J."/>
            <person name="Rajasekar S."/>
            <person name="Wing R.A."/>
        </authorList>
    </citation>
    <scope>NUCLEOTIDE SEQUENCE [LARGE SCALE GENOMIC DNA]</scope>
    <source>
        <strain evidence="2 3">cv. IRGC 96717</strain>
    </source>
</reference>
<feature type="compositionally biased region" description="Low complexity" evidence="1">
    <location>
        <begin position="1"/>
        <end position="27"/>
    </location>
</feature>
<sequence>MEETRAAAAGGTRGGVQRAQPRPAQPAGRRRPGLQRRHGTGVVQDVLHFFQQPRPRRLRRDHLIPHAPECDSMGGEERFDDAGDDASSFSWRPRECGGDDGDFLEIQLVRLVPVVLEDRVGEVEVLKVVEVDEEVALFRQLVRVLCENRELQFEKVYFDSLNYGPMLVAAFSVGMVLRCRSHVVGAKLLAHGEVAPRWLEDKRERDDAGGVDLNGHGDG</sequence>
<evidence type="ECO:0000256" key="1">
    <source>
        <dbReference type="SAM" id="MobiDB-lite"/>
    </source>
</evidence>
<evidence type="ECO:0000313" key="3">
    <source>
        <dbReference type="Proteomes" id="UP000007306"/>
    </source>
</evidence>
<name>I1R4M9_ORYGL</name>
<evidence type="ECO:0000313" key="2">
    <source>
        <dbReference type="EnsemblPlants" id="ORGLA12G0048500.1"/>
    </source>
</evidence>